<evidence type="ECO:0000259" key="7">
    <source>
        <dbReference type="Pfam" id="PF00278"/>
    </source>
</evidence>
<dbReference type="InterPro" id="IPR002986">
    <property type="entry name" value="DAP_deCOOHase_LysA"/>
</dbReference>
<dbReference type="GO" id="GO:0008836">
    <property type="term" value="F:diaminopimelate decarboxylase activity"/>
    <property type="evidence" value="ECO:0007669"/>
    <property type="project" value="UniProtKB-EC"/>
</dbReference>
<dbReference type="Proteomes" id="UP000008229">
    <property type="component" value="Chromosome"/>
</dbReference>
<comment type="similarity">
    <text evidence="6">Belongs to the Orn/Lys/Arg decarboxylase class-II family.</text>
</comment>
<dbReference type="RefSeq" id="WP_012933655.1">
    <property type="nucleotide sequence ID" value="NC_013739.1"/>
</dbReference>
<evidence type="ECO:0000256" key="2">
    <source>
        <dbReference type="ARBA" id="ARBA00022793"/>
    </source>
</evidence>
<reference evidence="9 10" key="1">
    <citation type="journal article" date="2010" name="Stand. Genomic Sci.">
        <title>Complete genome sequence of Conexibacter woesei type strain (ID131577).</title>
        <authorList>
            <person name="Pukall R."/>
            <person name="Lapidus A."/>
            <person name="Glavina Del Rio T."/>
            <person name="Copeland A."/>
            <person name="Tice H."/>
            <person name="Cheng J.-F."/>
            <person name="Lucas S."/>
            <person name="Chen F."/>
            <person name="Nolan M."/>
            <person name="Bruce D."/>
            <person name="Goodwin L."/>
            <person name="Pitluck S."/>
            <person name="Mavromatis K."/>
            <person name="Ivanova N."/>
            <person name="Ovchinnikova G."/>
            <person name="Pati A."/>
            <person name="Chen A."/>
            <person name="Palaniappan K."/>
            <person name="Land M."/>
            <person name="Hauser L."/>
            <person name="Chang Y.-J."/>
            <person name="Jeffries C.D."/>
            <person name="Chain P."/>
            <person name="Meincke L."/>
            <person name="Sims D."/>
            <person name="Brettin T."/>
            <person name="Detter J.C."/>
            <person name="Rohde M."/>
            <person name="Goeker M."/>
            <person name="Bristow J."/>
            <person name="Eisen J.A."/>
            <person name="Markowitz V."/>
            <person name="Kyrpides N.C."/>
            <person name="Klenk H.-P."/>
            <person name="Hugenholtz P."/>
        </authorList>
    </citation>
    <scope>NUCLEOTIDE SEQUENCE [LARGE SCALE GENOMIC DNA]</scope>
    <source>
        <strain evidence="10">DSM 14684 / CIP 108061 / JCM 11494 / NBRC 100937 / ID131577</strain>
    </source>
</reference>
<dbReference type="Gene3D" id="3.20.20.10">
    <property type="entry name" value="Alanine racemase"/>
    <property type="match status" value="1"/>
</dbReference>
<feature type="domain" description="Orn/DAP/Arg decarboxylase 2 C-terminal" evidence="7">
    <location>
        <begin position="331"/>
        <end position="421"/>
    </location>
</feature>
<dbReference type="KEGG" id="cwo:Cwoe_2179"/>
<feature type="domain" description="Orn/DAP/Arg decarboxylase 2 N-terminal" evidence="8">
    <location>
        <begin position="53"/>
        <end position="328"/>
    </location>
</feature>
<dbReference type="Pfam" id="PF00278">
    <property type="entry name" value="Orn_DAP_Arg_deC"/>
    <property type="match status" value="1"/>
</dbReference>
<evidence type="ECO:0000256" key="1">
    <source>
        <dbReference type="ARBA" id="ARBA00001933"/>
    </source>
</evidence>
<dbReference type="EMBL" id="CP001854">
    <property type="protein sequence ID" value="ADB50604.1"/>
    <property type="molecule type" value="Genomic_DNA"/>
</dbReference>
<feature type="modified residue" description="N6-(pyridoxal phosphate)lysine" evidence="5">
    <location>
        <position position="77"/>
    </location>
</feature>
<evidence type="ECO:0000313" key="10">
    <source>
        <dbReference type="Proteomes" id="UP000008229"/>
    </source>
</evidence>
<keyword evidence="3 5" id="KW-0663">Pyridoxal phosphate</keyword>
<name>D3F5D7_CONWI</name>
<evidence type="ECO:0000256" key="4">
    <source>
        <dbReference type="ARBA" id="ARBA00023239"/>
    </source>
</evidence>
<dbReference type="SUPFAM" id="SSF51419">
    <property type="entry name" value="PLP-binding barrel"/>
    <property type="match status" value="1"/>
</dbReference>
<dbReference type="InterPro" id="IPR022644">
    <property type="entry name" value="De-COase2_N"/>
</dbReference>
<comment type="cofactor">
    <cofactor evidence="1 5">
        <name>pyridoxal 5'-phosphate</name>
        <dbReference type="ChEBI" id="CHEBI:597326"/>
    </cofactor>
</comment>
<organism evidence="9 10">
    <name type="scientific">Conexibacter woesei (strain DSM 14684 / CCUG 47730 / CIP 108061 / JCM 11494 / NBRC 100937 / ID131577)</name>
    <dbReference type="NCBI Taxonomy" id="469383"/>
    <lineage>
        <taxon>Bacteria</taxon>
        <taxon>Bacillati</taxon>
        <taxon>Actinomycetota</taxon>
        <taxon>Thermoleophilia</taxon>
        <taxon>Solirubrobacterales</taxon>
        <taxon>Conexibacteraceae</taxon>
        <taxon>Conexibacter</taxon>
    </lineage>
</organism>
<dbReference type="Gene3D" id="2.40.37.10">
    <property type="entry name" value="Lyase, Ornithine Decarboxylase, Chain A, domain 1"/>
    <property type="match status" value="1"/>
</dbReference>
<sequence length="475" mass="50837">MTISTAQYVEDGRPDLLTRVDGRLAIEGLRADELVARFGSPLFVVSEPALRARARRVQAAFAAAWPEGPVVVLPAVKASTVVALHRVLAQEGCGADLYGGAELEIAVRAGTDPDRISVNGTAKDRPTIERAIALGARITIDDVHEVEIARDAARALGRPARLRVRLRPEILLDAPSDGNAMIAATDGSVLRIKDAYGRYKPGVPFDDMARIGRSLDAPEIEMIGVHMHFPRHTTDLGVIGHVADRYAALIAELSELWDGWTPRQIDVGGGFAPPGDPFGRRNPSFAHRTPPPIEAYASTIAEHLRTGLARHGIDTAGRQLEVEPGRSLFGPVGVHLATVLNVKRQTRPFPHAWVETDTTQHFLPGVGQEWDDFPVAFDRVAGDGELTADVVGRSCMGDVLASDAPVPAPVRGDVLAFASTGAYQETSASNFNALPRPATVLVDSGQAHLVRRAETVDDVLGRDALPAHLAAEAAR</sequence>
<dbReference type="Pfam" id="PF02784">
    <property type="entry name" value="Orn_Arg_deC_N"/>
    <property type="match status" value="1"/>
</dbReference>
<dbReference type="InterPro" id="IPR022643">
    <property type="entry name" value="De-COase2_C"/>
</dbReference>
<keyword evidence="2" id="KW-0210">Decarboxylase</keyword>
<accession>D3F5D7</accession>
<evidence type="ECO:0000259" key="8">
    <source>
        <dbReference type="Pfam" id="PF02784"/>
    </source>
</evidence>
<dbReference type="InterPro" id="IPR029066">
    <property type="entry name" value="PLP-binding_barrel"/>
</dbReference>
<dbReference type="PRINTS" id="PR01179">
    <property type="entry name" value="ODADCRBXLASE"/>
</dbReference>
<evidence type="ECO:0000256" key="5">
    <source>
        <dbReference type="PIRSR" id="PIRSR600183-50"/>
    </source>
</evidence>
<protein>
    <submittedName>
        <fullName evidence="9">Diaminopimelate decarboxylase</fullName>
        <ecNumber evidence="9">4.1.1.20</ecNumber>
    </submittedName>
</protein>
<dbReference type="PANTHER" id="PTHR43727:SF2">
    <property type="entry name" value="GROUP IV DECARBOXYLASE"/>
    <property type="match status" value="1"/>
</dbReference>
<dbReference type="eggNOG" id="COG0019">
    <property type="taxonomic scope" value="Bacteria"/>
</dbReference>
<dbReference type="GO" id="GO:0009089">
    <property type="term" value="P:lysine biosynthetic process via diaminopimelate"/>
    <property type="evidence" value="ECO:0007669"/>
    <property type="project" value="InterPro"/>
</dbReference>
<dbReference type="HOGENOM" id="CLU_026444_0_1_11"/>
<gene>
    <name evidence="9" type="ordered locus">Cwoe_2179</name>
</gene>
<dbReference type="SUPFAM" id="SSF50621">
    <property type="entry name" value="Alanine racemase C-terminal domain-like"/>
    <property type="match status" value="1"/>
</dbReference>
<dbReference type="InterPro" id="IPR000183">
    <property type="entry name" value="Orn/DAP/Arg_de-COase"/>
</dbReference>
<feature type="active site" description="Proton donor" evidence="5">
    <location>
        <position position="395"/>
    </location>
</feature>
<dbReference type="STRING" id="469383.Cwoe_2179"/>
<dbReference type="PANTHER" id="PTHR43727">
    <property type="entry name" value="DIAMINOPIMELATE DECARBOXYLASE"/>
    <property type="match status" value="1"/>
</dbReference>
<dbReference type="OrthoDB" id="9802241at2"/>
<proteinExistence type="inferred from homology"/>
<evidence type="ECO:0000313" key="9">
    <source>
        <dbReference type="EMBL" id="ADB50604.1"/>
    </source>
</evidence>
<evidence type="ECO:0000256" key="3">
    <source>
        <dbReference type="ARBA" id="ARBA00022898"/>
    </source>
</evidence>
<dbReference type="InterPro" id="IPR009006">
    <property type="entry name" value="Ala_racemase/Decarboxylase_C"/>
</dbReference>
<dbReference type="AlphaFoldDB" id="D3F5D7"/>
<dbReference type="EC" id="4.1.1.20" evidence="9"/>
<reference evidence="10" key="2">
    <citation type="submission" date="2010-01" db="EMBL/GenBank/DDBJ databases">
        <title>The complete genome of Conexibacter woesei DSM 14684.</title>
        <authorList>
            <consortium name="US DOE Joint Genome Institute (JGI-PGF)"/>
            <person name="Lucas S."/>
            <person name="Copeland A."/>
            <person name="Lapidus A."/>
            <person name="Glavina del Rio T."/>
            <person name="Dalin E."/>
            <person name="Tice H."/>
            <person name="Bruce D."/>
            <person name="Goodwin L."/>
            <person name="Pitluck S."/>
            <person name="Kyrpides N."/>
            <person name="Mavromatis K."/>
            <person name="Ivanova N."/>
            <person name="Mikhailova N."/>
            <person name="Chertkov O."/>
            <person name="Brettin T."/>
            <person name="Detter J.C."/>
            <person name="Han C."/>
            <person name="Larimer F."/>
            <person name="Land M."/>
            <person name="Hauser L."/>
            <person name="Markowitz V."/>
            <person name="Cheng J.-F."/>
            <person name="Hugenholtz P."/>
            <person name="Woyke T."/>
            <person name="Wu D."/>
            <person name="Pukall R."/>
            <person name="Steenblock K."/>
            <person name="Schneider S."/>
            <person name="Klenk H.-P."/>
            <person name="Eisen J.A."/>
        </authorList>
    </citation>
    <scope>NUCLEOTIDE SEQUENCE [LARGE SCALE GENOMIC DNA]</scope>
    <source>
        <strain evidence="10">DSM 14684 / CIP 108061 / JCM 11494 / NBRC 100937 / ID131577</strain>
    </source>
</reference>
<keyword evidence="4 9" id="KW-0456">Lyase</keyword>
<evidence type="ECO:0000256" key="6">
    <source>
        <dbReference type="RuleBase" id="RU003737"/>
    </source>
</evidence>
<keyword evidence="10" id="KW-1185">Reference proteome</keyword>
<dbReference type="PRINTS" id="PR01181">
    <property type="entry name" value="DAPDCRBXLASE"/>
</dbReference>